<dbReference type="GO" id="GO:0005975">
    <property type="term" value="P:carbohydrate metabolic process"/>
    <property type="evidence" value="ECO:0007669"/>
    <property type="project" value="InterPro"/>
</dbReference>
<dbReference type="OrthoDB" id="941679at2759"/>
<evidence type="ECO:0000256" key="4">
    <source>
        <dbReference type="RuleBase" id="RU004335"/>
    </source>
</evidence>
<proteinExistence type="inferred from homology"/>
<name>A0A7J0E1W0_9ERIC</name>
<evidence type="ECO:0000256" key="5">
    <source>
        <dbReference type="RuleBase" id="RU004336"/>
    </source>
</evidence>
<dbReference type="PANTHER" id="PTHR32227">
    <property type="entry name" value="GLUCAN ENDO-1,3-BETA-GLUCOSIDASE BG1-RELATED-RELATED"/>
    <property type="match status" value="1"/>
</dbReference>
<accession>A0A7J0E1W0</accession>
<evidence type="ECO:0000313" key="7">
    <source>
        <dbReference type="Proteomes" id="UP000585474"/>
    </source>
</evidence>
<comment type="similarity">
    <text evidence="1 4">Belongs to the glycosyl hydrolase 17 family.</text>
</comment>
<keyword evidence="2 5" id="KW-0378">Hydrolase</keyword>
<evidence type="ECO:0000256" key="3">
    <source>
        <dbReference type="ARBA" id="ARBA00023295"/>
    </source>
</evidence>
<reference evidence="6 7" key="1">
    <citation type="submission" date="2019-07" db="EMBL/GenBank/DDBJ databases">
        <title>De Novo Assembly of kiwifruit Actinidia rufa.</title>
        <authorList>
            <person name="Sugita-Konishi S."/>
            <person name="Sato K."/>
            <person name="Mori E."/>
            <person name="Abe Y."/>
            <person name="Kisaki G."/>
            <person name="Hamano K."/>
            <person name="Suezawa K."/>
            <person name="Otani M."/>
            <person name="Fukuda T."/>
            <person name="Manabe T."/>
            <person name="Gomi K."/>
            <person name="Tabuchi M."/>
            <person name="Akimitsu K."/>
            <person name="Kataoka I."/>
        </authorList>
    </citation>
    <scope>NUCLEOTIDE SEQUENCE [LARGE SCALE GENOMIC DNA]</scope>
    <source>
        <strain evidence="7">cv. Fuchu</strain>
    </source>
</reference>
<dbReference type="InterPro" id="IPR000490">
    <property type="entry name" value="Glyco_hydro_17"/>
</dbReference>
<dbReference type="InterPro" id="IPR017853">
    <property type="entry name" value="GH"/>
</dbReference>
<keyword evidence="7" id="KW-1185">Reference proteome</keyword>
<dbReference type="Proteomes" id="UP000585474">
    <property type="component" value="Unassembled WGS sequence"/>
</dbReference>
<evidence type="ECO:0000256" key="1">
    <source>
        <dbReference type="ARBA" id="ARBA00008773"/>
    </source>
</evidence>
<evidence type="ECO:0000256" key="2">
    <source>
        <dbReference type="ARBA" id="ARBA00022801"/>
    </source>
</evidence>
<evidence type="ECO:0000313" key="6">
    <source>
        <dbReference type="EMBL" id="GFY80485.1"/>
    </source>
</evidence>
<dbReference type="InterPro" id="IPR044965">
    <property type="entry name" value="Glyco_hydro_17_plant"/>
</dbReference>
<dbReference type="SUPFAM" id="SSF51445">
    <property type="entry name" value="(Trans)glycosidases"/>
    <property type="match status" value="1"/>
</dbReference>
<dbReference type="PROSITE" id="PS00587">
    <property type="entry name" value="GLYCOSYL_HYDROL_F17"/>
    <property type="match status" value="1"/>
</dbReference>
<dbReference type="Gene3D" id="3.20.20.80">
    <property type="entry name" value="Glycosidases"/>
    <property type="match status" value="2"/>
</dbReference>
<dbReference type="GO" id="GO:0004553">
    <property type="term" value="F:hydrolase activity, hydrolyzing O-glycosyl compounds"/>
    <property type="evidence" value="ECO:0007669"/>
    <property type="project" value="InterPro"/>
</dbReference>
<dbReference type="AlphaFoldDB" id="A0A7J0E1W0"/>
<dbReference type="EMBL" id="BJWL01000001">
    <property type="protein sequence ID" value="GFY80485.1"/>
    <property type="molecule type" value="Genomic_DNA"/>
</dbReference>
<evidence type="ECO:0008006" key="8">
    <source>
        <dbReference type="Google" id="ProtNLM"/>
    </source>
</evidence>
<comment type="caution">
    <text evidence="6">The sequence shown here is derived from an EMBL/GenBank/DDBJ whole genome shotgun (WGS) entry which is preliminary data.</text>
</comment>
<keyword evidence="3 5" id="KW-0326">Glycosidase</keyword>
<dbReference type="Pfam" id="PF00332">
    <property type="entry name" value="Glyco_hydro_17"/>
    <property type="match status" value="1"/>
</dbReference>
<gene>
    <name evidence="6" type="ORF">Acr_01g0002940</name>
</gene>
<organism evidence="6 7">
    <name type="scientific">Actinidia rufa</name>
    <dbReference type="NCBI Taxonomy" id="165716"/>
    <lineage>
        <taxon>Eukaryota</taxon>
        <taxon>Viridiplantae</taxon>
        <taxon>Streptophyta</taxon>
        <taxon>Embryophyta</taxon>
        <taxon>Tracheophyta</taxon>
        <taxon>Spermatophyta</taxon>
        <taxon>Magnoliopsida</taxon>
        <taxon>eudicotyledons</taxon>
        <taxon>Gunneridae</taxon>
        <taxon>Pentapetalae</taxon>
        <taxon>asterids</taxon>
        <taxon>Ericales</taxon>
        <taxon>Actinidiaceae</taxon>
        <taxon>Actinidia</taxon>
    </lineage>
</organism>
<sequence length="192" mass="20959">MLVTFAPAMQKLRNILDARHLARISVTTVVSMAVFQTSYPPSSCAFSAEARGTLVEVLKPANVQIDYALFTAPGPVVRNGGLSYQNIFDATIDAFYWAMEREGVTDVGVAVSETGWPSGGNGNFTTPELALTYNKNLAIHIAKNGTPKRPLAYVEGYIFAMFNENLKLAGVEQHFGLFFPPNRLVYAVSPSY</sequence>
<protein>
    <recommendedName>
        <fullName evidence="8">Glycosyl hydrolase superfamily protein</fullName>
    </recommendedName>
</protein>